<dbReference type="InterPro" id="IPR017853">
    <property type="entry name" value="GH"/>
</dbReference>
<gene>
    <name evidence="3" type="ORF">BQ2448_3480</name>
</gene>
<dbReference type="OrthoDB" id="73875at2759"/>
<dbReference type="Pfam" id="PF00704">
    <property type="entry name" value="Glyco_hydro_18"/>
    <property type="match status" value="2"/>
</dbReference>
<reference evidence="4" key="1">
    <citation type="submission" date="2016-09" db="EMBL/GenBank/DDBJ databases">
        <authorList>
            <person name="Jeantristanb JTB J.-T."/>
            <person name="Ricardo R."/>
        </authorList>
    </citation>
    <scope>NUCLEOTIDE SEQUENCE [LARGE SCALE GENOMIC DNA]</scope>
</reference>
<proteinExistence type="predicted"/>
<dbReference type="PROSITE" id="PS51910">
    <property type="entry name" value="GH18_2"/>
    <property type="match status" value="1"/>
</dbReference>
<dbReference type="GO" id="GO:0008061">
    <property type="term" value="F:chitin binding"/>
    <property type="evidence" value="ECO:0007669"/>
    <property type="project" value="InterPro"/>
</dbReference>
<dbReference type="InterPro" id="IPR001223">
    <property type="entry name" value="Glyco_hydro18_cat"/>
</dbReference>
<sequence length="778" mass="83527">MPSSPRASASLNIPRRATSTPARWLSLGAAAVLTLVLCASTASALPTNQRRAALAEPLFARASSQLGPDEPLERLRQRRNAAAANLALADRQRAARPNSNSIIVERSTTPKHAIPNPKSAPKGSAFAKRAPEPRTMINPKACSERPALAAQTSGSRRSFMSFVRRFLGNPVEKRSPLAFRDFTKPRTIPNPKSPTFAKTSTSTTTTIKSATPRTTTPAKTTTTKAATTKATTKSTTTTTKATTTAKVTTVPPAATTSSSSWPVADSMIAGAYYPDWQGDTLPPANINYHMFDLIHFGKSSFIEPPFAVPYVISSDNYGVKFSQWNSETLLSELITRGHANGTKVVISIGGWTDSGKFSYAVSTRTRRNNFVKNIAAMVARTGADGVDIDWEYPGTQGASGNAVSSSDTDNFLLFLQDLRRVLPTARLSSCTTQQAFIGANGSPLANVSAFAQVLDGILVMNYDVWGASSNPGPNAPLENSCANSNQPFANMNSAIQSWTLAGMPASKILMGVPGYGYVSGSTKTTLVNKRTFEDLSSEDASRELLQEAGARRNADDETRRMSVFHRSYLEGQEKAMRRRRKAKRAARGGDVFALGSTGSDVVKVVTKNNETIIFCPGDHSGKPCQGVKGQNISSINWNPLNGTKNGTSGTNGTESGGVFTGNVGHTKLGKGDLTGLDGNQIAFWELINYGVIVQKNGAYVGTNGYTRAWDKCSSTPYLYDVKRKTVITYDDPQSLQLKGVLARQKGIQGTLMWEMSEDTVDFQLTQAFQSGMGLRATG</sequence>
<dbReference type="InterPro" id="IPR029070">
    <property type="entry name" value="Chitinase_insertion_sf"/>
</dbReference>
<dbReference type="GO" id="GO:0006032">
    <property type="term" value="P:chitin catabolic process"/>
    <property type="evidence" value="ECO:0007669"/>
    <property type="project" value="TreeGrafter"/>
</dbReference>
<dbReference type="STRING" id="269621.A0A238FHS9"/>
<dbReference type="SUPFAM" id="SSF51445">
    <property type="entry name" value="(Trans)glycosidases"/>
    <property type="match status" value="1"/>
</dbReference>
<dbReference type="AlphaFoldDB" id="A0A238FHS9"/>
<keyword evidence="4" id="KW-1185">Reference proteome</keyword>
<dbReference type="SMART" id="SM00636">
    <property type="entry name" value="Glyco_18"/>
    <property type="match status" value="1"/>
</dbReference>
<protein>
    <submittedName>
        <fullName evidence="3">BQ2448_3480 protein</fullName>
    </submittedName>
</protein>
<dbReference type="InterPro" id="IPR050314">
    <property type="entry name" value="Glycosyl_Hydrlase_18"/>
</dbReference>
<dbReference type="GO" id="GO:0005576">
    <property type="term" value="C:extracellular region"/>
    <property type="evidence" value="ECO:0007669"/>
    <property type="project" value="TreeGrafter"/>
</dbReference>
<evidence type="ECO:0000313" key="3">
    <source>
        <dbReference type="EMBL" id="SCV70718.1"/>
    </source>
</evidence>
<feature type="region of interest" description="Disordered" evidence="1">
    <location>
        <begin position="110"/>
        <end position="155"/>
    </location>
</feature>
<name>A0A238FHS9_9BASI</name>
<dbReference type="InterPro" id="IPR011583">
    <property type="entry name" value="Chitinase_II/V-like_cat"/>
</dbReference>
<dbReference type="EMBL" id="FMSP01000006">
    <property type="protein sequence ID" value="SCV70718.1"/>
    <property type="molecule type" value="Genomic_DNA"/>
</dbReference>
<dbReference type="Proteomes" id="UP000198372">
    <property type="component" value="Unassembled WGS sequence"/>
</dbReference>
<dbReference type="PANTHER" id="PTHR11177:SF392">
    <property type="entry name" value="HAP41P"/>
    <property type="match status" value="1"/>
</dbReference>
<dbReference type="Gene3D" id="3.10.50.10">
    <property type="match status" value="1"/>
</dbReference>
<feature type="domain" description="GH18" evidence="2">
    <location>
        <begin position="267"/>
        <end position="775"/>
    </location>
</feature>
<dbReference type="PANTHER" id="PTHR11177">
    <property type="entry name" value="CHITINASE"/>
    <property type="match status" value="1"/>
</dbReference>
<dbReference type="GO" id="GO:0005975">
    <property type="term" value="P:carbohydrate metabolic process"/>
    <property type="evidence" value="ECO:0007669"/>
    <property type="project" value="InterPro"/>
</dbReference>
<evidence type="ECO:0000259" key="2">
    <source>
        <dbReference type="PROSITE" id="PS51910"/>
    </source>
</evidence>
<feature type="region of interest" description="Disordered" evidence="1">
    <location>
        <begin position="182"/>
        <end position="227"/>
    </location>
</feature>
<dbReference type="Gene3D" id="3.20.20.80">
    <property type="entry name" value="Glycosidases"/>
    <property type="match status" value="1"/>
</dbReference>
<dbReference type="SUPFAM" id="SSF54556">
    <property type="entry name" value="Chitinase insertion domain"/>
    <property type="match status" value="1"/>
</dbReference>
<feature type="compositionally biased region" description="Low complexity" evidence="1">
    <location>
        <begin position="193"/>
        <end position="227"/>
    </location>
</feature>
<evidence type="ECO:0000256" key="1">
    <source>
        <dbReference type="SAM" id="MobiDB-lite"/>
    </source>
</evidence>
<evidence type="ECO:0000313" key="4">
    <source>
        <dbReference type="Proteomes" id="UP000198372"/>
    </source>
</evidence>
<accession>A0A238FHS9</accession>
<dbReference type="GO" id="GO:0004568">
    <property type="term" value="F:chitinase activity"/>
    <property type="evidence" value="ECO:0007669"/>
    <property type="project" value="TreeGrafter"/>
</dbReference>
<organism evidence="3 4">
    <name type="scientific">Microbotryum intermedium</name>
    <dbReference type="NCBI Taxonomy" id="269621"/>
    <lineage>
        <taxon>Eukaryota</taxon>
        <taxon>Fungi</taxon>
        <taxon>Dikarya</taxon>
        <taxon>Basidiomycota</taxon>
        <taxon>Pucciniomycotina</taxon>
        <taxon>Microbotryomycetes</taxon>
        <taxon>Microbotryales</taxon>
        <taxon>Microbotryaceae</taxon>
        <taxon>Microbotryum</taxon>
    </lineage>
</organism>